<dbReference type="Gene3D" id="3.40.960.10">
    <property type="entry name" value="VSR Endonuclease"/>
    <property type="match status" value="1"/>
</dbReference>
<evidence type="ECO:0000313" key="8">
    <source>
        <dbReference type="Proteomes" id="UP000639010"/>
    </source>
</evidence>
<accession>A0ABR9H2B2</accession>
<comment type="caution">
    <text evidence="7">The sequence shown here is derived from an EMBL/GenBank/DDBJ whole genome shotgun (WGS) entry which is preliminary data.</text>
</comment>
<evidence type="ECO:0000313" key="7">
    <source>
        <dbReference type="EMBL" id="MBE1424852.1"/>
    </source>
</evidence>
<reference evidence="7 8" key="1">
    <citation type="submission" date="2020-10" db="EMBL/GenBank/DDBJ databases">
        <title>Genomic Encyclopedia of Type Strains, Phase IV (KMG-IV): sequencing the most valuable type-strain genomes for metagenomic binning, comparative biology and taxonomic classification.</title>
        <authorList>
            <person name="Goeker M."/>
        </authorList>
    </citation>
    <scope>NUCLEOTIDE SEQUENCE [LARGE SCALE GENOMIC DNA]</scope>
    <source>
        <strain evidence="7 8">DSM 4194</strain>
    </source>
</reference>
<comment type="function">
    <text evidence="6">May nick specific sequences that contain T:G mispairs resulting from m5C-deamination.</text>
</comment>
<evidence type="ECO:0000256" key="3">
    <source>
        <dbReference type="ARBA" id="ARBA00022763"/>
    </source>
</evidence>
<dbReference type="InterPro" id="IPR011335">
    <property type="entry name" value="Restrct_endonuc-II-like"/>
</dbReference>
<dbReference type="GO" id="GO:0004519">
    <property type="term" value="F:endonuclease activity"/>
    <property type="evidence" value="ECO:0007669"/>
    <property type="project" value="UniProtKB-KW"/>
</dbReference>
<gene>
    <name evidence="7" type="ORF">H4684_001491</name>
</gene>
<dbReference type="RefSeq" id="WP_192623315.1">
    <property type="nucleotide sequence ID" value="NZ_JADBGG010000009.1"/>
</dbReference>
<dbReference type="Pfam" id="PF03852">
    <property type="entry name" value="Vsr"/>
    <property type="match status" value="1"/>
</dbReference>
<dbReference type="InterPro" id="IPR004603">
    <property type="entry name" value="DNA_mismatch_endonuc_vsr"/>
</dbReference>
<name>A0ABR9H2B2_9BACT</name>
<dbReference type="NCBIfam" id="TIGR00632">
    <property type="entry name" value="vsr"/>
    <property type="match status" value="1"/>
</dbReference>
<organism evidence="7 8">
    <name type="scientific">Desulfomicrobium macestii</name>
    <dbReference type="NCBI Taxonomy" id="90731"/>
    <lineage>
        <taxon>Bacteria</taxon>
        <taxon>Pseudomonadati</taxon>
        <taxon>Thermodesulfobacteriota</taxon>
        <taxon>Desulfovibrionia</taxon>
        <taxon>Desulfovibrionales</taxon>
        <taxon>Desulfomicrobiaceae</taxon>
        <taxon>Desulfomicrobium</taxon>
    </lineage>
</organism>
<keyword evidence="2 6" id="KW-0255">Endonuclease</keyword>
<keyword evidence="8" id="KW-1185">Reference proteome</keyword>
<comment type="similarity">
    <text evidence="6">Belongs to the vsr family.</text>
</comment>
<evidence type="ECO:0000256" key="6">
    <source>
        <dbReference type="PIRNR" id="PIRNR018267"/>
    </source>
</evidence>
<evidence type="ECO:0000256" key="5">
    <source>
        <dbReference type="ARBA" id="ARBA00023204"/>
    </source>
</evidence>
<keyword evidence="5 6" id="KW-0234">DNA repair</keyword>
<sequence length="141" mass="16813">MADVVDSKKRSEMMSAIKQKNTKPELTVRRYFHSKGLRYRLHKKDLPGKPDLVFPQKKLVVFIHGCFWHRHEGCSKSYIPASNFDFWNKKFNDNIARDKKCNSQLKQLGWEVIVIWECQINEKNLDFYVEKIQNTKTNHVK</sequence>
<evidence type="ECO:0000256" key="1">
    <source>
        <dbReference type="ARBA" id="ARBA00022722"/>
    </source>
</evidence>
<dbReference type="SUPFAM" id="SSF52980">
    <property type="entry name" value="Restriction endonuclease-like"/>
    <property type="match status" value="1"/>
</dbReference>
<dbReference type="Proteomes" id="UP000639010">
    <property type="component" value="Unassembled WGS sequence"/>
</dbReference>
<evidence type="ECO:0000256" key="2">
    <source>
        <dbReference type="ARBA" id="ARBA00022759"/>
    </source>
</evidence>
<dbReference type="CDD" id="cd00221">
    <property type="entry name" value="Vsr"/>
    <property type="match status" value="1"/>
</dbReference>
<proteinExistence type="inferred from homology"/>
<dbReference type="GO" id="GO:0016787">
    <property type="term" value="F:hydrolase activity"/>
    <property type="evidence" value="ECO:0007669"/>
    <property type="project" value="UniProtKB-KW"/>
</dbReference>
<evidence type="ECO:0000256" key="4">
    <source>
        <dbReference type="ARBA" id="ARBA00022801"/>
    </source>
</evidence>
<keyword evidence="3 6" id="KW-0227">DNA damage</keyword>
<keyword evidence="4 6" id="KW-0378">Hydrolase</keyword>
<keyword evidence="1 6" id="KW-0540">Nuclease</keyword>
<dbReference type="EC" id="3.1.-.-" evidence="6"/>
<protein>
    <recommendedName>
        <fullName evidence="6">Very short patch repair endonuclease</fullName>
        <ecNumber evidence="6">3.1.-.-</ecNumber>
    </recommendedName>
</protein>
<dbReference type="EMBL" id="JADBGG010000009">
    <property type="protein sequence ID" value="MBE1424852.1"/>
    <property type="molecule type" value="Genomic_DNA"/>
</dbReference>
<dbReference type="PIRSF" id="PIRSF018267">
    <property type="entry name" value="VSR_endonuc"/>
    <property type="match status" value="1"/>
</dbReference>